<reference evidence="2 3" key="1">
    <citation type="submission" date="2023-06" db="EMBL/GenBank/DDBJ databases">
        <title>Itaconate inhibition of nontuberculous mycobacteria.</title>
        <authorList>
            <person name="Breen P."/>
            <person name="Zimbric M."/>
            <person name="Caverly L."/>
        </authorList>
    </citation>
    <scope>NUCLEOTIDE SEQUENCE [LARGE SCALE GENOMIC DNA]</scope>
    <source>
        <strain evidence="2 3">FLAC1071</strain>
    </source>
</reference>
<feature type="chain" id="PRO_5045958850" description="Trypsin" evidence="1">
    <location>
        <begin position="22"/>
        <end position="255"/>
    </location>
</feature>
<dbReference type="PROSITE" id="PS51257">
    <property type="entry name" value="PROKAR_LIPOPROTEIN"/>
    <property type="match status" value="1"/>
</dbReference>
<evidence type="ECO:0000256" key="1">
    <source>
        <dbReference type="SAM" id="SignalP"/>
    </source>
</evidence>
<keyword evidence="1" id="KW-0732">Signal</keyword>
<keyword evidence="3" id="KW-1185">Reference proteome</keyword>
<gene>
    <name evidence="2" type="ORF">QRB35_29865</name>
</gene>
<protein>
    <recommendedName>
        <fullName evidence="4">Trypsin</fullName>
    </recommendedName>
</protein>
<dbReference type="InterPro" id="IPR018114">
    <property type="entry name" value="TRYPSIN_HIS"/>
</dbReference>
<accession>A0ABT7PA34</accession>
<evidence type="ECO:0000313" key="3">
    <source>
        <dbReference type="Proteomes" id="UP001529272"/>
    </source>
</evidence>
<evidence type="ECO:0008006" key="4">
    <source>
        <dbReference type="Google" id="ProtNLM"/>
    </source>
</evidence>
<comment type="caution">
    <text evidence="2">The sequence shown here is derived from an EMBL/GenBank/DDBJ whole genome shotgun (WGS) entry which is preliminary data.</text>
</comment>
<dbReference type="InterPro" id="IPR009003">
    <property type="entry name" value="Peptidase_S1_PA"/>
</dbReference>
<dbReference type="SUPFAM" id="SSF50494">
    <property type="entry name" value="Trypsin-like serine proteases"/>
    <property type="match status" value="1"/>
</dbReference>
<dbReference type="EMBL" id="JASZZX010000064">
    <property type="protein sequence ID" value="MDM3930152.1"/>
    <property type="molecule type" value="Genomic_DNA"/>
</dbReference>
<name>A0ABT7PA34_MYCIT</name>
<reference evidence="3" key="2">
    <citation type="submission" date="2023-06" db="EMBL/GenBank/DDBJ databases">
        <title>Itaconate inhibition of nontuberculous mycobacteria.</title>
        <authorList>
            <person name="Spilker T."/>
        </authorList>
    </citation>
    <scope>NUCLEOTIDE SEQUENCE [LARGE SCALE GENOMIC DNA]</scope>
    <source>
        <strain evidence="3">FLAC1071</strain>
    </source>
</reference>
<proteinExistence type="predicted"/>
<feature type="signal peptide" evidence="1">
    <location>
        <begin position="1"/>
        <end position="21"/>
    </location>
</feature>
<dbReference type="Proteomes" id="UP001529272">
    <property type="component" value="Unassembled WGS sequence"/>
</dbReference>
<evidence type="ECO:0000313" key="2">
    <source>
        <dbReference type="EMBL" id="MDM3930152.1"/>
    </source>
</evidence>
<dbReference type="PROSITE" id="PS00134">
    <property type="entry name" value="TRYPSIN_HIS"/>
    <property type="match status" value="1"/>
</dbReference>
<organism evidence="2 3">
    <name type="scientific">Mycobacterium intracellulare subsp. chimaera</name>
    <dbReference type="NCBI Taxonomy" id="222805"/>
    <lineage>
        <taxon>Bacteria</taxon>
        <taxon>Bacillati</taxon>
        <taxon>Actinomycetota</taxon>
        <taxon>Actinomycetes</taxon>
        <taxon>Mycobacteriales</taxon>
        <taxon>Mycobacteriaceae</taxon>
        <taxon>Mycobacterium</taxon>
        <taxon>Mycobacterium avium complex (MAC)</taxon>
    </lineage>
</organism>
<dbReference type="Gene3D" id="2.40.10.10">
    <property type="entry name" value="Trypsin-like serine proteases"/>
    <property type="match status" value="2"/>
</dbReference>
<dbReference type="RefSeq" id="WP_069954084.1">
    <property type="nucleotide sequence ID" value="NZ_CP012886.2"/>
</dbReference>
<sequence length="255" mass="26060">MKWVRAAITVAAAVGCSGVIAAGPATADPDRAELIPAPAIGPGVAMITYGADTKPGASCTAGWLVHGADGQRGLLTAGHCDHGGGAVYRNSYNGFEGIGRFIRALNEGDKGDDADIAELGIGNYPGAPNVVADTRIIGIRPVQAPVDDTRLANGQILCHYGATTGPPNRGPECGAITYISSSTVVFDAKVAQGDSGGPVYYRNADGTATPVGITIRGDDTGVVAELIGPWLRRWQLSVDTTPAPAGQTPVGFRPR</sequence>
<dbReference type="InterPro" id="IPR043504">
    <property type="entry name" value="Peptidase_S1_PA_chymotrypsin"/>
</dbReference>